<keyword evidence="2" id="KW-1185">Reference proteome</keyword>
<sequence>MAGKLEFIPYAATLKLKREAPLPAEKWGEAGAEFLKMLAKGCHEKGAAIIGHIKGFLDLGEAGYFYLSTVGVEYTPSCRGIAAGKTDNARLDLNVLVYGISRPEIASLVETQAISWSLSLKIIFTLREASHLEAHHR</sequence>
<dbReference type="Proteomes" id="UP000192569">
    <property type="component" value="Chromosome I"/>
</dbReference>
<dbReference type="RefSeq" id="WP_084666775.1">
    <property type="nucleotide sequence ID" value="NZ_LT838272.1"/>
</dbReference>
<protein>
    <submittedName>
        <fullName evidence="1">Uncharacterized protein</fullName>
    </submittedName>
</protein>
<evidence type="ECO:0000313" key="2">
    <source>
        <dbReference type="Proteomes" id="UP000192569"/>
    </source>
</evidence>
<evidence type="ECO:0000313" key="1">
    <source>
        <dbReference type="EMBL" id="SMB99865.1"/>
    </source>
</evidence>
<accession>A0A1W1W2M9</accession>
<organism evidence="1 2">
    <name type="scientific">Thermanaeromonas toyohensis ToBE</name>
    <dbReference type="NCBI Taxonomy" id="698762"/>
    <lineage>
        <taxon>Bacteria</taxon>
        <taxon>Bacillati</taxon>
        <taxon>Bacillota</taxon>
        <taxon>Clostridia</taxon>
        <taxon>Neomoorellales</taxon>
        <taxon>Neomoorellaceae</taxon>
        <taxon>Thermanaeromonas</taxon>
    </lineage>
</organism>
<dbReference type="OrthoDB" id="1778587at2"/>
<dbReference type="EMBL" id="LT838272">
    <property type="protein sequence ID" value="SMB99865.1"/>
    <property type="molecule type" value="Genomic_DNA"/>
</dbReference>
<proteinExistence type="predicted"/>
<name>A0A1W1W2M9_9FIRM</name>
<dbReference type="AlphaFoldDB" id="A0A1W1W2M9"/>
<gene>
    <name evidence="1" type="ORF">SAMN00808754_3124</name>
</gene>
<reference evidence="1 2" key="1">
    <citation type="submission" date="2017-04" db="EMBL/GenBank/DDBJ databases">
        <authorList>
            <person name="Afonso C.L."/>
            <person name="Miller P.J."/>
            <person name="Scott M.A."/>
            <person name="Spackman E."/>
            <person name="Goraichik I."/>
            <person name="Dimitrov K.M."/>
            <person name="Suarez D.L."/>
            <person name="Swayne D.E."/>
        </authorList>
    </citation>
    <scope>NUCLEOTIDE SEQUENCE [LARGE SCALE GENOMIC DNA]</scope>
    <source>
        <strain evidence="1 2">ToBE</strain>
    </source>
</reference>